<gene>
    <name evidence="1" type="ORF">HPB49_011208</name>
</gene>
<reference evidence="1" key="1">
    <citation type="submission" date="2020-05" db="EMBL/GenBank/DDBJ databases">
        <title>Large-scale comparative analyses of tick genomes elucidate their genetic diversity and vector capacities.</title>
        <authorList>
            <person name="Jia N."/>
            <person name="Wang J."/>
            <person name="Shi W."/>
            <person name="Du L."/>
            <person name="Sun Y."/>
            <person name="Zhan W."/>
            <person name="Jiang J."/>
            <person name="Wang Q."/>
            <person name="Zhang B."/>
            <person name="Ji P."/>
            <person name="Sakyi L.B."/>
            <person name="Cui X."/>
            <person name="Yuan T."/>
            <person name="Jiang B."/>
            <person name="Yang W."/>
            <person name="Lam T.T.-Y."/>
            <person name="Chang Q."/>
            <person name="Ding S."/>
            <person name="Wang X."/>
            <person name="Zhu J."/>
            <person name="Ruan X."/>
            <person name="Zhao L."/>
            <person name="Wei J."/>
            <person name="Que T."/>
            <person name="Du C."/>
            <person name="Cheng J."/>
            <person name="Dai P."/>
            <person name="Han X."/>
            <person name="Huang E."/>
            <person name="Gao Y."/>
            <person name="Liu J."/>
            <person name="Shao H."/>
            <person name="Ye R."/>
            <person name="Li L."/>
            <person name="Wei W."/>
            <person name="Wang X."/>
            <person name="Wang C."/>
            <person name="Yang T."/>
            <person name="Huo Q."/>
            <person name="Li W."/>
            <person name="Guo W."/>
            <person name="Chen H."/>
            <person name="Zhou L."/>
            <person name="Ni X."/>
            <person name="Tian J."/>
            <person name="Zhou Y."/>
            <person name="Sheng Y."/>
            <person name="Liu T."/>
            <person name="Pan Y."/>
            <person name="Xia L."/>
            <person name="Li J."/>
            <person name="Zhao F."/>
            <person name="Cao W."/>
        </authorList>
    </citation>
    <scope>NUCLEOTIDE SEQUENCE</scope>
    <source>
        <strain evidence="1">Dsil-2018</strain>
    </source>
</reference>
<accession>A0ACB8CES2</accession>
<sequence>MTMKDVLLHKNVVKAPNKLRRASVNEHSCQQASQGFPMVWGVNLKWRTHTDFHSGTMRAHTLIFPESLKRTVVRLAASGIPDRCRLPAHPGFCKMPWLRWWFNAETNQCEEFYFGGCSGNANNFQTKELCEKTCMGDQDQNNQRHRRAISDEKGPINSFSGSVCHRPPYSGPCRADFSRFYFDASSNSCRTFVYGGCKSNGNNFQTASECMQACGARTASFPKPR</sequence>
<dbReference type="Proteomes" id="UP000821865">
    <property type="component" value="Chromosome 7"/>
</dbReference>
<name>A0ACB8CES2_DERSI</name>
<comment type="caution">
    <text evidence="1">The sequence shown here is derived from an EMBL/GenBank/DDBJ whole genome shotgun (WGS) entry which is preliminary data.</text>
</comment>
<organism evidence="1 2">
    <name type="scientific">Dermacentor silvarum</name>
    <name type="common">Tick</name>
    <dbReference type="NCBI Taxonomy" id="543639"/>
    <lineage>
        <taxon>Eukaryota</taxon>
        <taxon>Metazoa</taxon>
        <taxon>Ecdysozoa</taxon>
        <taxon>Arthropoda</taxon>
        <taxon>Chelicerata</taxon>
        <taxon>Arachnida</taxon>
        <taxon>Acari</taxon>
        <taxon>Parasitiformes</taxon>
        <taxon>Ixodida</taxon>
        <taxon>Ixodoidea</taxon>
        <taxon>Ixodidae</taxon>
        <taxon>Rhipicephalinae</taxon>
        <taxon>Dermacentor</taxon>
    </lineage>
</organism>
<evidence type="ECO:0000313" key="2">
    <source>
        <dbReference type="Proteomes" id="UP000821865"/>
    </source>
</evidence>
<proteinExistence type="predicted"/>
<dbReference type="EMBL" id="CM023476">
    <property type="protein sequence ID" value="KAH7941229.1"/>
    <property type="molecule type" value="Genomic_DNA"/>
</dbReference>
<keyword evidence="2" id="KW-1185">Reference proteome</keyword>
<protein>
    <submittedName>
        <fullName evidence="1">Uncharacterized protein</fullName>
    </submittedName>
</protein>
<evidence type="ECO:0000313" key="1">
    <source>
        <dbReference type="EMBL" id="KAH7941229.1"/>
    </source>
</evidence>